<organism evidence="1">
    <name type="scientific">Lygus hesperus</name>
    <name type="common">Western plant bug</name>
    <dbReference type="NCBI Taxonomy" id="30085"/>
    <lineage>
        <taxon>Eukaryota</taxon>
        <taxon>Metazoa</taxon>
        <taxon>Ecdysozoa</taxon>
        <taxon>Arthropoda</taxon>
        <taxon>Hexapoda</taxon>
        <taxon>Insecta</taxon>
        <taxon>Pterygota</taxon>
        <taxon>Neoptera</taxon>
        <taxon>Paraneoptera</taxon>
        <taxon>Hemiptera</taxon>
        <taxon>Heteroptera</taxon>
        <taxon>Panheteroptera</taxon>
        <taxon>Cimicomorpha</taxon>
        <taxon>Miridae</taxon>
        <taxon>Mirini</taxon>
        <taxon>Lygus</taxon>
    </lineage>
</organism>
<name>A0A0A9YS58_LYGHE</name>
<dbReference type="EMBL" id="GBHO01009671">
    <property type="protein sequence ID" value="JAG33933.1"/>
    <property type="molecule type" value="Transcribed_RNA"/>
</dbReference>
<feature type="non-terminal residue" evidence="1">
    <location>
        <position position="1"/>
    </location>
</feature>
<dbReference type="GO" id="GO:0016874">
    <property type="term" value="F:ligase activity"/>
    <property type="evidence" value="ECO:0007669"/>
    <property type="project" value="UniProtKB-KW"/>
</dbReference>
<accession>A0A0A9YS58</accession>
<protein>
    <submittedName>
        <fullName evidence="1">Leucine--tRNA ligase</fullName>
    </submittedName>
</protein>
<dbReference type="AlphaFoldDB" id="A0A0A9YS58"/>
<gene>
    <name evidence="1" type="primary">leuS_10</name>
    <name evidence="1" type="ORF">CM83_48049</name>
</gene>
<reference evidence="1" key="1">
    <citation type="journal article" date="2014" name="PLoS ONE">
        <title>Transcriptome-Based Identification of ABC Transporters in the Western Tarnished Plant Bug Lygus hesperus.</title>
        <authorList>
            <person name="Hull J.J."/>
            <person name="Chaney K."/>
            <person name="Geib S.M."/>
            <person name="Fabrick J.A."/>
            <person name="Brent C.S."/>
            <person name="Walsh D."/>
            <person name="Lavine L.C."/>
        </authorList>
    </citation>
    <scope>NUCLEOTIDE SEQUENCE</scope>
</reference>
<evidence type="ECO:0000313" key="1">
    <source>
        <dbReference type="EMBL" id="JAG33933.1"/>
    </source>
</evidence>
<sequence>PIFLQHFRTSTMTSSSASFIVTAGVLFLVVGAVVGGEVEIHGDQTKQNRLTTQTLGGSVTDQRNKFAIEGLRSGDYDRGHVEYGRQLLTNADGTKSLNGHAGLTRDNYGNQAKNFGLGYQDPKTSVNWDRQLSGPVRTDTYRAERNFYSSPDGRATLGGYLQHDRNNFGMRNTGGGIIGRYNFPG</sequence>
<keyword evidence="1" id="KW-0436">Ligase</keyword>
<reference evidence="1" key="2">
    <citation type="submission" date="2014-07" db="EMBL/GenBank/DDBJ databases">
        <authorList>
            <person name="Hull J."/>
        </authorList>
    </citation>
    <scope>NUCLEOTIDE SEQUENCE</scope>
</reference>
<proteinExistence type="predicted"/>